<protein>
    <submittedName>
        <fullName evidence="2">Uncharacterized protein</fullName>
    </submittedName>
</protein>
<feature type="region of interest" description="Disordered" evidence="1">
    <location>
        <begin position="45"/>
        <end position="64"/>
    </location>
</feature>
<evidence type="ECO:0000313" key="2">
    <source>
        <dbReference type="EMBL" id="CAL8116066.1"/>
    </source>
</evidence>
<evidence type="ECO:0000313" key="3">
    <source>
        <dbReference type="Proteomes" id="UP001642540"/>
    </source>
</evidence>
<dbReference type="EMBL" id="CAXLJM020000051">
    <property type="protein sequence ID" value="CAL8116066.1"/>
    <property type="molecule type" value="Genomic_DNA"/>
</dbReference>
<keyword evidence="3" id="KW-1185">Reference proteome</keyword>
<evidence type="ECO:0000256" key="1">
    <source>
        <dbReference type="SAM" id="MobiDB-lite"/>
    </source>
</evidence>
<proteinExistence type="predicted"/>
<feature type="compositionally biased region" description="Polar residues" evidence="1">
    <location>
        <begin position="417"/>
        <end position="437"/>
    </location>
</feature>
<feature type="region of interest" description="Disordered" evidence="1">
    <location>
        <begin position="410"/>
        <end position="440"/>
    </location>
</feature>
<accession>A0ABP1R4H3</accession>
<name>A0ABP1R4H3_9HEXA</name>
<gene>
    <name evidence="2" type="ORF">ODALV1_LOCUS17139</name>
</gene>
<feature type="region of interest" description="Disordered" evidence="1">
    <location>
        <begin position="1"/>
        <end position="28"/>
    </location>
</feature>
<organism evidence="2 3">
    <name type="scientific">Orchesella dallaii</name>
    <dbReference type="NCBI Taxonomy" id="48710"/>
    <lineage>
        <taxon>Eukaryota</taxon>
        <taxon>Metazoa</taxon>
        <taxon>Ecdysozoa</taxon>
        <taxon>Arthropoda</taxon>
        <taxon>Hexapoda</taxon>
        <taxon>Collembola</taxon>
        <taxon>Entomobryomorpha</taxon>
        <taxon>Entomobryoidea</taxon>
        <taxon>Orchesellidae</taxon>
        <taxon>Orchesellinae</taxon>
        <taxon>Orchesella</taxon>
    </lineage>
</organism>
<comment type="caution">
    <text evidence="2">The sequence shown here is derived from an EMBL/GenBank/DDBJ whole genome shotgun (WGS) entry which is preliminary data.</text>
</comment>
<reference evidence="2 3" key="1">
    <citation type="submission" date="2024-08" db="EMBL/GenBank/DDBJ databases">
        <authorList>
            <person name="Cucini C."/>
            <person name="Frati F."/>
        </authorList>
    </citation>
    <scope>NUCLEOTIDE SEQUENCE [LARGE SCALE GENOMIC DNA]</scope>
</reference>
<sequence>MRHKKTAVSTVYRPNRFSGPGNYKSRGKRWKDVVAVARAYEAAEQERERERLEANQTESVSAAETRGLNRLESNDAEGRFVLTQSESVNVTATRTSEPQENVRGDSELCQINIEGSGGGSRSEVQFLGEVKGQAGEDERLNMLDGNRIDNTQRFLDSLSPLPATTPNDFPQENFGEPVAHCSTTFYPLPNLNPTTRISEPQENVRREAESCQINIEGSEGGSRSEVQFLDEVEGQAGEDERLNMLDWNRIDNIQRFLGSLPPPPATTSNDFPQENFGEPVHCSTPLPNLNPTTSTSFVISNDAAPSQVNTVGAGENNNEKSEYDNMQLQNWVSELVSQEVGKLIRELRKQGREVQATLKAGQDEIIGALKQIIERIDALNEVRDQQDTVAQLPQTMLQSGLVDGARMSDRMGESNQHRSNAQRYSSPVMSLQSSQLPKRQGQFKRKASLKKLPRRPTLSAAVLNNETEDAVGRITSTPQPAIQASVIPLPTMNESSYRILRNRRVKTTVYVRRTRIDKQPVQHVMKRVGM</sequence>
<dbReference type="Proteomes" id="UP001642540">
    <property type="component" value="Unassembled WGS sequence"/>
</dbReference>